<feature type="region of interest" description="Disordered" evidence="2">
    <location>
        <begin position="967"/>
        <end position="1011"/>
    </location>
</feature>
<evidence type="ECO:0000313" key="5">
    <source>
        <dbReference type="RefSeq" id="XP_011302776.1"/>
    </source>
</evidence>
<evidence type="ECO:0000256" key="1">
    <source>
        <dbReference type="PROSITE-ProRule" id="PRU00042"/>
    </source>
</evidence>
<feature type="domain" description="C2H2-type" evidence="3">
    <location>
        <begin position="1022"/>
        <end position="1050"/>
    </location>
</feature>
<dbReference type="PROSITE" id="PS50157">
    <property type="entry name" value="ZINC_FINGER_C2H2_2"/>
    <property type="match status" value="5"/>
</dbReference>
<feature type="region of interest" description="Disordered" evidence="2">
    <location>
        <begin position="623"/>
        <end position="679"/>
    </location>
</feature>
<proteinExistence type="predicted"/>
<dbReference type="PANTHER" id="PTHR21190">
    <property type="entry name" value="GH10077P"/>
    <property type="match status" value="1"/>
</dbReference>
<dbReference type="GeneID" id="105266362"/>
<keyword evidence="1" id="KW-0479">Metal-binding</keyword>
<dbReference type="PANTHER" id="PTHR21190:SF1">
    <property type="entry name" value="GH10077P"/>
    <property type="match status" value="1"/>
</dbReference>
<feature type="domain" description="C2H2-type" evidence="3">
    <location>
        <begin position="485"/>
        <end position="513"/>
    </location>
</feature>
<feature type="compositionally biased region" description="Polar residues" evidence="2">
    <location>
        <begin position="629"/>
        <end position="653"/>
    </location>
</feature>
<dbReference type="AlphaFoldDB" id="A0A9R1U0H9"/>
<dbReference type="GO" id="GO:0008270">
    <property type="term" value="F:zinc ion binding"/>
    <property type="evidence" value="ECO:0007669"/>
    <property type="project" value="UniProtKB-KW"/>
</dbReference>
<feature type="domain" description="C2H2-type" evidence="3">
    <location>
        <begin position="303"/>
        <end position="331"/>
    </location>
</feature>
<feature type="domain" description="C2H2-type" evidence="3">
    <location>
        <begin position="603"/>
        <end position="631"/>
    </location>
</feature>
<dbReference type="Proteomes" id="UP000694866">
    <property type="component" value="Unplaced"/>
</dbReference>
<dbReference type="Gene3D" id="3.30.160.60">
    <property type="entry name" value="Classic Zinc Finger"/>
    <property type="match status" value="3"/>
</dbReference>
<protein>
    <recommendedName>
        <fullName evidence="3">C2H2-type domain-containing protein</fullName>
    </recommendedName>
</protein>
<accession>A0A9R1U0H9</accession>
<feature type="region of interest" description="Disordered" evidence="2">
    <location>
        <begin position="1"/>
        <end position="127"/>
    </location>
</feature>
<dbReference type="PROSITE" id="PS00028">
    <property type="entry name" value="ZINC_FINGER_C2H2_1"/>
    <property type="match status" value="9"/>
</dbReference>
<name>A0A9R1U0H9_9HYME</name>
<gene>
    <name evidence="5" type="primary">LOC105266362</name>
</gene>
<feature type="compositionally biased region" description="Basic and acidic residues" evidence="2">
    <location>
        <begin position="22"/>
        <end position="35"/>
    </location>
</feature>
<feature type="compositionally biased region" description="Pro residues" evidence="2">
    <location>
        <begin position="661"/>
        <end position="672"/>
    </location>
</feature>
<dbReference type="InterPro" id="IPR013087">
    <property type="entry name" value="Znf_C2H2_type"/>
</dbReference>
<feature type="compositionally biased region" description="Polar residues" evidence="2">
    <location>
        <begin position="329"/>
        <end position="343"/>
    </location>
</feature>
<reference evidence="5" key="1">
    <citation type="submission" date="2025-08" db="UniProtKB">
        <authorList>
            <consortium name="RefSeq"/>
        </authorList>
    </citation>
    <scope>IDENTIFICATION</scope>
    <source>
        <strain evidence="5">USDA-PBARC FA_bdor</strain>
        <tissue evidence="5">Whole organism</tissue>
    </source>
</reference>
<evidence type="ECO:0000259" key="3">
    <source>
        <dbReference type="PROSITE" id="PS50157"/>
    </source>
</evidence>
<keyword evidence="1" id="KW-0863">Zinc-finger</keyword>
<feature type="compositionally biased region" description="Basic and acidic residues" evidence="2">
    <location>
        <begin position="83"/>
        <end position="94"/>
    </location>
</feature>
<feature type="compositionally biased region" description="Low complexity" evidence="2">
    <location>
        <begin position="113"/>
        <end position="127"/>
    </location>
</feature>
<keyword evidence="4" id="KW-1185">Reference proteome</keyword>
<dbReference type="SUPFAM" id="SSF57667">
    <property type="entry name" value="beta-beta-alpha zinc fingers"/>
    <property type="match status" value="3"/>
</dbReference>
<evidence type="ECO:0000313" key="4">
    <source>
        <dbReference type="Proteomes" id="UP000694866"/>
    </source>
</evidence>
<dbReference type="RefSeq" id="XP_011302776.1">
    <property type="nucleotide sequence ID" value="XM_011304474.1"/>
</dbReference>
<dbReference type="Pfam" id="PF00096">
    <property type="entry name" value="zf-C2H2"/>
    <property type="match status" value="1"/>
</dbReference>
<keyword evidence="1" id="KW-0862">Zinc</keyword>
<feature type="compositionally biased region" description="Acidic residues" evidence="2">
    <location>
        <begin position="64"/>
        <end position="73"/>
    </location>
</feature>
<sequence length="1144" mass="127591">MSGVQEGGLGSSEVDSESSSVGDERDTQKRVREDNDSSSPKKRRKQTTPVRVPTSLSTSNERTEFEEDLEDDREMNSANRLENATESKSQRLEEPSTAAGDDNLISEFDREGNNSPGSSGPSNLFSSNVRVKLETPSQEESENPMNLTSLGIKNFPSSWLSGHSQQQEPTDWTGQNAVTSVANHLSGLSFPGALAQYLPLPGFSLDPGQIPRMPVGPAPIRIFNPDAYCDLCNKEFCNKYFLKTHKANKHGIYVDTPQQNSGDNNGMHYSNLQYSMGMGKIEPTLPPPSLPPPLKMEIPLMQMSCEICQKRFKNEESLRKHKHRCHVEGSQSDLLDSQGSRDYNSGIGDDKDASRSSPSAMESLFKQEYGIEQEDTKFMPAPRHLSPQSSQQARESGFSIDRLRRLGVLNVEAFCEICCKEYCNKYFLRTHKMKRHGILIQDNDKSPSNPGAAATWHQIQTSPLNLIVTESNPGGSESNDKSEEYECKSCGIKFQTHGLYRIHRAKVHENSDDEKSTKLDGDEERTDSISEDLQKLQTMILQLNGLDSSKTLTCEICGRECENKLALKTHMTLEHAGHLADEQALSPDQLMDNSSNNITGSTSFCSICEKEFPSTDALKQHIAEDHNRQSPPSLKTSLPSNNAQNHPVHSVTQSSLLPPTSSAPPVPPIPPPPDKKLSSLTPTSSYCEICNKELCNKYFMKTHMQRMHGIEIENGSQIGGVICNICNKELCSKYFLRVHKHNTHGIVDDGAPVNSNKQENFETLPNIDDAALKPDQLSDLSHRYFTHFNEVCPVCNRRFRSIKWLKAHLLGDHGKTGVDKWRELEQQYQNTGRTRPGQIGSSSKLIQQNPNIKIPNGLDISQNIKATDYGGLGNQVLSTLFGGNEEHQNKNYRCSYCNFTTPVLPFLFLHERSHMPNQEGITTDSNLQCPICSQTFPQPESLHHHLVVQHQFSNLLSQYQQLMGSDPRIDTQERHDVDQKEVELKDERSVDSQINSPIQPTESSKNQKDESGVVHVTVQGAYKCAECGFATTNLHRIKSHVKKNHKARGDPTECVIAELSKTLRDVANKHKVPASYAMPQDMNSNPDATIMQPFILEERNFAFGDESSSNDGRFAPALVYLPVRTRINSVLTASFTLSPASIIS</sequence>
<evidence type="ECO:0000256" key="2">
    <source>
        <dbReference type="SAM" id="MobiDB-lite"/>
    </source>
</evidence>
<dbReference type="InterPro" id="IPR036236">
    <property type="entry name" value="Znf_C2H2_sf"/>
</dbReference>
<dbReference type="OrthoDB" id="10020956at2759"/>
<feature type="compositionally biased region" description="Gly residues" evidence="2">
    <location>
        <begin position="1"/>
        <end position="10"/>
    </location>
</feature>
<dbReference type="KEGG" id="fas:105266362"/>
<dbReference type="SMART" id="SM00355">
    <property type="entry name" value="ZnF_C2H2"/>
    <property type="match status" value="12"/>
</dbReference>
<dbReference type="Pfam" id="PF12874">
    <property type="entry name" value="zf-met"/>
    <property type="match status" value="1"/>
</dbReference>
<feature type="domain" description="C2H2-type" evidence="3">
    <location>
        <begin position="552"/>
        <end position="580"/>
    </location>
</feature>
<feature type="compositionally biased region" description="Basic and acidic residues" evidence="2">
    <location>
        <begin position="967"/>
        <end position="990"/>
    </location>
</feature>
<feature type="region of interest" description="Disordered" evidence="2">
    <location>
        <begin position="322"/>
        <end position="360"/>
    </location>
</feature>
<feature type="compositionally biased region" description="Polar residues" evidence="2">
    <location>
        <begin position="991"/>
        <end position="1004"/>
    </location>
</feature>
<feature type="compositionally biased region" description="Low complexity" evidence="2">
    <location>
        <begin position="11"/>
        <end position="21"/>
    </location>
</feature>
<organism evidence="4 5">
    <name type="scientific">Fopius arisanus</name>
    <dbReference type="NCBI Taxonomy" id="64838"/>
    <lineage>
        <taxon>Eukaryota</taxon>
        <taxon>Metazoa</taxon>
        <taxon>Ecdysozoa</taxon>
        <taxon>Arthropoda</taxon>
        <taxon>Hexapoda</taxon>
        <taxon>Insecta</taxon>
        <taxon>Pterygota</taxon>
        <taxon>Neoptera</taxon>
        <taxon>Endopterygota</taxon>
        <taxon>Hymenoptera</taxon>
        <taxon>Apocrita</taxon>
        <taxon>Ichneumonoidea</taxon>
        <taxon>Braconidae</taxon>
        <taxon>Opiinae</taxon>
        <taxon>Fopius</taxon>
    </lineage>
</organism>